<accession>A0AC61SC12</accession>
<protein>
    <submittedName>
        <fullName evidence="1">Tetratricopeptide repeat protein</fullName>
    </submittedName>
</protein>
<evidence type="ECO:0000313" key="2">
    <source>
        <dbReference type="Proteomes" id="UP000315423"/>
    </source>
</evidence>
<sequence>LVLRNALSTTIEQRMRDDIYIYNIKMGEDATNLLQLLNDAVTSELYSSLKGQNKKIAFFIYGLDEAVEKKNQQGRSEALLLLNMMREDFQKVQHPLIIWINKASLILILKEAQDFFSWRTTVFEFDMEHEMETSPLIDFGDTDLVFLTREELEDRWDYYNRLLTEYKEKGIDDAYKTGDWNHQLGMINLLLGYAEGSVKFFEESLMKSREIEDRRGEGTDLGNIGSAYSHLGQVEKAIEYYEQALVISKETGDKRGEGYHLGNLGSAYRHLGQVEKAIEYHEQALVISKETGDRRGEGYHLRNLGSAYSDLGDSEKAIEYFNRALTIGNQIQDPKIINYSKKHLKSLTHSKD</sequence>
<dbReference type="EMBL" id="QYBA01000051">
    <property type="protein sequence ID" value="TKY92243.1"/>
    <property type="molecule type" value="Genomic_DNA"/>
</dbReference>
<evidence type="ECO:0000313" key="1">
    <source>
        <dbReference type="EMBL" id="TKY92243.1"/>
    </source>
</evidence>
<proteinExistence type="predicted"/>
<gene>
    <name evidence="1" type="ORF">C5S46_01645</name>
</gene>
<reference evidence="1" key="1">
    <citation type="submission" date="2018-09" db="EMBL/GenBank/DDBJ databases">
        <title>A genomic encyclopedia of anaerobic methanotrophic archaea.</title>
        <authorList>
            <person name="Skennerton C.T."/>
            <person name="Chadwick G.L."/>
            <person name="Laso-Perez R."/>
            <person name="Leu A.O."/>
            <person name="Speth D.R."/>
            <person name="Yu H."/>
            <person name="Morgan-Lang C."/>
            <person name="Hatzenpichler R."/>
            <person name="Goudeau D."/>
            <person name="Malmstrom R."/>
            <person name="Woyke T."/>
            <person name="Hallam S."/>
            <person name="Tyson G.W."/>
            <person name="Wegener G."/>
            <person name="Boetius A."/>
            <person name="Orphan V.J."/>
        </authorList>
    </citation>
    <scope>NUCLEOTIDE SEQUENCE</scope>
    <source>
        <strain evidence="1">CONS3730D10UFb2</strain>
    </source>
</reference>
<organism evidence="1 2">
    <name type="scientific">Candidatus Methanomarinus sp</name>
    <dbReference type="NCBI Taxonomy" id="3386244"/>
    <lineage>
        <taxon>Archaea</taxon>
        <taxon>Methanobacteriati</taxon>
        <taxon>Methanobacteriota</taxon>
        <taxon>Stenosarchaea group</taxon>
        <taxon>Methanomicrobia</taxon>
        <taxon>Methanosarcinales</taxon>
        <taxon>ANME-2 cluster</taxon>
        <taxon>Candidatus Methanocomedenaceae</taxon>
        <taxon>Candidatus Methanomarinus</taxon>
    </lineage>
</organism>
<feature type="non-terminal residue" evidence="1">
    <location>
        <position position="1"/>
    </location>
</feature>
<name>A0AC61SC12_9EURY</name>
<dbReference type="Proteomes" id="UP000315423">
    <property type="component" value="Unassembled WGS sequence"/>
</dbReference>
<comment type="caution">
    <text evidence="1">The sequence shown here is derived from an EMBL/GenBank/DDBJ whole genome shotgun (WGS) entry which is preliminary data.</text>
</comment>